<dbReference type="GO" id="GO:0000981">
    <property type="term" value="F:DNA-binding transcription factor activity, RNA polymerase II-specific"/>
    <property type="evidence" value="ECO:0007669"/>
    <property type="project" value="InterPro"/>
</dbReference>
<feature type="compositionally biased region" description="Low complexity" evidence="2">
    <location>
        <begin position="80"/>
        <end position="97"/>
    </location>
</feature>
<dbReference type="Proteomes" id="UP000039046">
    <property type="component" value="Unassembled WGS sequence"/>
</dbReference>
<name>A0A0A1TH28_9HYPO</name>
<dbReference type="AlphaFoldDB" id="A0A0A1TH28"/>
<evidence type="ECO:0000259" key="3">
    <source>
        <dbReference type="PROSITE" id="PS50048"/>
    </source>
</evidence>
<dbReference type="CDD" id="cd00067">
    <property type="entry name" value="GAL4"/>
    <property type="match status" value="1"/>
</dbReference>
<dbReference type="GO" id="GO:0008270">
    <property type="term" value="F:zinc ion binding"/>
    <property type="evidence" value="ECO:0007669"/>
    <property type="project" value="InterPro"/>
</dbReference>
<keyword evidence="1" id="KW-0539">Nucleus</keyword>
<dbReference type="Gene3D" id="4.10.240.10">
    <property type="entry name" value="Zn(2)-C6 fungal-type DNA-binding domain"/>
    <property type="match status" value="1"/>
</dbReference>
<dbReference type="STRING" id="1531966.A0A0A1TH28"/>
<feature type="region of interest" description="Disordered" evidence="2">
    <location>
        <begin position="73"/>
        <end position="104"/>
    </location>
</feature>
<dbReference type="PROSITE" id="PS50048">
    <property type="entry name" value="ZN2_CY6_FUNGAL_2"/>
    <property type="match status" value="1"/>
</dbReference>
<dbReference type="HOGENOM" id="CLU_008719_6_0_1"/>
<evidence type="ECO:0000256" key="1">
    <source>
        <dbReference type="ARBA" id="ARBA00023242"/>
    </source>
</evidence>
<dbReference type="InterPro" id="IPR036864">
    <property type="entry name" value="Zn2-C6_fun-type_DNA-bd_sf"/>
</dbReference>
<dbReference type="GO" id="GO:0000976">
    <property type="term" value="F:transcription cis-regulatory region binding"/>
    <property type="evidence" value="ECO:0007669"/>
    <property type="project" value="TreeGrafter"/>
</dbReference>
<dbReference type="PANTHER" id="PTHR37534:SF4">
    <property type="entry name" value="ZN(II)2CYS6 TRANSCRIPTION FACTOR (EUROFUNG)"/>
    <property type="match status" value="1"/>
</dbReference>
<organism evidence="4 5">
    <name type="scientific">[Torrubiella] hemipterigena</name>
    <dbReference type="NCBI Taxonomy" id="1531966"/>
    <lineage>
        <taxon>Eukaryota</taxon>
        <taxon>Fungi</taxon>
        <taxon>Dikarya</taxon>
        <taxon>Ascomycota</taxon>
        <taxon>Pezizomycotina</taxon>
        <taxon>Sordariomycetes</taxon>
        <taxon>Hypocreomycetidae</taxon>
        <taxon>Hypocreales</taxon>
        <taxon>Clavicipitaceae</taxon>
        <taxon>Clavicipitaceae incertae sedis</taxon>
        <taxon>'Torrubiella' clade</taxon>
    </lineage>
</organism>
<keyword evidence="5" id="KW-1185">Reference proteome</keyword>
<dbReference type="GO" id="GO:0005634">
    <property type="term" value="C:nucleus"/>
    <property type="evidence" value="ECO:0007669"/>
    <property type="project" value="TreeGrafter"/>
</dbReference>
<evidence type="ECO:0000256" key="2">
    <source>
        <dbReference type="SAM" id="MobiDB-lite"/>
    </source>
</evidence>
<proteinExistence type="predicted"/>
<evidence type="ECO:0000313" key="4">
    <source>
        <dbReference type="EMBL" id="CEJ94164.1"/>
    </source>
</evidence>
<dbReference type="GO" id="GO:0045944">
    <property type="term" value="P:positive regulation of transcription by RNA polymerase II"/>
    <property type="evidence" value="ECO:0007669"/>
    <property type="project" value="TreeGrafter"/>
</dbReference>
<dbReference type="PANTHER" id="PTHR37534">
    <property type="entry name" value="TRANSCRIPTIONAL ACTIVATOR PROTEIN UGA3"/>
    <property type="match status" value="1"/>
</dbReference>
<dbReference type="OrthoDB" id="4475584at2759"/>
<gene>
    <name evidence="4" type="ORF">VHEMI09713</name>
</gene>
<dbReference type="SMART" id="SM00066">
    <property type="entry name" value="GAL4"/>
    <property type="match status" value="1"/>
</dbReference>
<protein>
    <recommendedName>
        <fullName evidence="3">Zn(2)-C6 fungal-type domain-containing protein</fullName>
    </recommendedName>
</protein>
<sequence length="506" mass="56400">MPVTRHTAENKKRARTGCLACRQRRRKCDERKPQCASCVTRQVDCRYPADSPELPPKSYKSITFIGDVRSVRRDTDDAQRQAAAVSRQVTASSASSTNQEIPELPMRQIQRDLNSWDGYFDTAGLPPDRLHITLLRSFQYRTAPWIEAGQANTAFTVNLLRLAGEQPLLQHLICKIAANQSHSMLSASSQRVALDASDGADAENIGKLVSELRLVGEALYGIAKFFQSSPLEWRQLPSEYLSMASKSRASLAALSEPDRSLCKLQSRIDVAASILTATQPITSASIYLATELDMTNAEMYTTNDWPLYCLTNCLHFIHSLSSEPFQLPTQRASTQHLPSSADAGYQSDWVSIWTSCHRWYNERTPEMRPIMDVGTMEAPSVDPNREASFPVQLYTHVAALQANAIYHIAAILLLENKPRLLNVPRLLSGHFASKQWHARMIAGLATSNSFAEQWDPILTASLLYIARGLTHPSQRAAVMVCFRSITVTVGIRLDDELSDLHAIWAS</sequence>
<dbReference type="InterPro" id="IPR001138">
    <property type="entry name" value="Zn2Cys6_DnaBD"/>
</dbReference>
<dbReference type="PROSITE" id="PS00463">
    <property type="entry name" value="ZN2_CY6_FUNGAL_1"/>
    <property type="match status" value="1"/>
</dbReference>
<feature type="domain" description="Zn(2)-C6 fungal-type" evidence="3">
    <location>
        <begin position="17"/>
        <end position="47"/>
    </location>
</feature>
<reference evidence="4 5" key="1">
    <citation type="journal article" date="2015" name="Genome Announc.">
        <title>Draft Genome Sequence and Gene Annotation of the Entomopathogenic Fungus Verticillium hemipterigenum.</title>
        <authorList>
            <person name="Horn F."/>
            <person name="Habel A."/>
            <person name="Scharf D.H."/>
            <person name="Dworschak J."/>
            <person name="Brakhage A.A."/>
            <person name="Guthke R."/>
            <person name="Hertweck C."/>
            <person name="Linde J."/>
        </authorList>
    </citation>
    <scope>NUCLEOTIDE SEQUENCE [LARGE SCALE GENOMIC DNA]</scope>
</reference>
<accession>A0A0A1TH28</accession>
<dbReference type="Pfam" id="PF00172">
    <property type="entry name" value="Zn_clus"/>
    <property type="match status" value="1"/>
</dbReference>
<dbReference type="EMBL" id="CDHN01000006">
    <property type="protein sequence ID" value="CEJ94164.1"/>
    <property type="molecule type" value="Genomic_DNA"/>
</dbReference>
<dbReference type="SUPFAM" id="SSF57701">
    <property type="entry name" value="Zn2/Cys6 DNA-binding domain"/>
    <property type="match status" value="1"/>
</dbReference>
<evidence type="ECO:0000313" key="5">
    <source>
        <dbReference type="Proteomes" id="UP000039046"/>
    </source>
</evidence>